<accession>A0A1Y2J5P4</accession>
<dbReference type="EMBL" id="KZ084087">
    <property type="protein sequence ID" value="OSD07771.1"/>
    <property type="molecule type" value="Genomic_DNA"/>
</dbReference>
<dbReference type="AlphaFoldDB" id="A0A1Y2J5P4"/>
<name>A0A1Y2J5P4_TRAC3</name>
<reference evidence="2 3" key="1">
    <citation type="journal article" date="2015" name="Biotechnol. Biofuels">
        <title>Enhanced degradation of softwood versus hardwood by the white-rot fungus Pycnoporus coccineus.</title>
        <authorList>
            <person name="Couturier M."/>
            <person name="Navarro D."/>
            <person name="Chevret D."/>
            <person name="Henrissat B."/>
            <person name="Piumi F."/>
            <person name="Ruiz-Duenas F.J."/>
            <person name="Martinez A.T."/>
            <person name="Grigoriev I.V."/>
            <person name="Riley R."/>
            <person name="Lipzen A."/>
            <person name="Berrin J.G."/>
            <person name="Master E.R."/>
            <person name="Rosso M.N."/>
        </authorList>
    </citation>
    <scope>NUCLEOTIDE SEQUENCE [LARGE SCALE GENOMIC DNA]</scope>
    <source>
        <strain evidence="2 3">BRFM310</strain>
    </source>
</reference>
<keyword evidence="3" id="KW-1185">Reference proteome</keyword>
<evidence type="ECO:0000313" key="2">
    <source>
        <dbReference type="EMBL" id="OSD07771.1"/>
    </source>
</evidence>
<organism evidence="2 3">
    <name type="scientific">Trametes coccinea (strain BRFM310)</name>
    <name type="common">Pycnoporus coccineus</name>
    <dbReference type="NCBI Taxonomy" id="1353009"/>
    <lineage>
        <taxon>Eukaryota</taxon>
        <taxon>Fungi</taxon>
        <taxon>Dikarya</taxon>
        <taxon>Basidiomycota</taxon>
        <taxon>Agaricomycotina</taxon>
        <taxon>Agaricomycetes</taxon>
        <taxon>Polyporales</taxon>
        <taxon>Polyporaceae</taxon>
        <taxon>Trametes</taxon>
    </lineage>
</organism>
<feature type="compositionally biased region" description="Polar residues" evidence="1">
    <location>
        <begin position="92"/>
        <end position="102"/>
    </location>
</feature>
<dbReference type="Proteomes" id="UP000193067">
    <property type="component" value="Unassembled WGS sequence"/>
</dbReference>
<proteinExistence type="predicted"/>
<protein>
    <submittedName>
        <fullName evidence="2">Uncharacterized protein</fullName>
    </submittedName>
</protein>
<feature type="region of interest" description="Disordered" evidence="1">
    <location>
        <begin position="70"/>
        <end position="102"/>
    </location>
</feature>
<gene>
    <name evidence="2" type="ORF">PYCCODRAFT_348953</name>
</gene>
<evidence type="ECO:0000256" key="1">
    <source>
        <dbReference type="SAM" id="MobiDB-lite"/>
    </source>
</evidence>
<sequence length="267" mass="29596">MSKTQRTILTHCPSPRMPYARITSQLQSLWIPASDSDARIPHISPSTRHSACAHPSLSVNIVRDSTLLARSCTPGPVPDSRREDPGFEGANRQGQMPSDSVSANRDSLSQLCIFYRNASPLGEALNPASHRPPEACGRNPNHPLAAAARRPMTHPSSALVLCQFMHVHVCTGKATASRRIAEASAESDQVRRLPRHSCHSFLPSKQYCIVRCCTPPEMPRSIRMIDCDPYMAPLTARDCNRTPRRLRPWSCDGSGADDHKRAEWRPH</sequence>
<evidence type="ECO:0000313" key="3">
    <source>
        <dbReference type="Proteomes" id="UP000193067"/>
    </source>
</evidence>